<sequence length="72" mass="7947">MEKGSSSNVNVKITAEAKDTKVTVGSQDAEANKYAYMNNYNGKNPMTRTQWCRFQRKKKLATQKVSAGGNAT</sequence>
<dbReference type="AlphaFoldDB" id="A0A392UA04"/>
<comment type="caution">
    <text evidence="1">The sequence shown here is derived from an EMBL/GenBank/DDBJ whole genome shotgun (WGS) entry which is preliminary data.</text>
</comment>
<protein>
    <submittedName>
        <fullName evidence="1">Uncharacterized protein</fullName>
    </submittedName>
</protein>
<evidence type="ECO:0000313" key="1">
    <source>
        <dbReference type="EMBL" id="MCI69260.1"/>
    </source>
</evidence>
<proteinExistence type="predicted"/>
<name>A0A392UA04_9FABA</name>
<keyword evidence="2" id="KW-1185">Reference proteome</keyword>
<evidence type="ECO:0000313" key="2">
    <source>
        <dbReference type="Proteomes" id="UP000265520"/>
    </source>
</evidence>
<organism evidence="1 2">
    <name type="scientific">Trifolium medium</name>
    <dbReference type="NCBI Taxonomy" id="97028"/>
    <lineage>
        <taxon>Eukaryota</taxon>
        <taxon>Viridiplantae</taxon>
        <taxon>Streptophyta</taxon>
        <taxon>Embryophyta</taxon>
        <taxon>Tracheophyta</taxon>
        <taxon>Spermatophyta</taxon>
        <taxon>Magnoliopsida</taxon>
        <taxon>eudicotyledons</taxon>
        <taxon>Gunneridae</taxon>
        <taxon>Pentapetalae</taxon>
        <taxon>rosids</taxon>
        <taxon>fabids</taxon>
        <taxon>Fabales</taxon>
        <taxon>Fabaceae</taxon>
        <taxon>Papilionoideae</taxon>
        <taxon>50 kb inversion clade</taxon>
        <taxon>NPAAA clade</taxon>
        <taxon>Hologalegina</taxon>
        <taxon>IRL clade</taxon>
        <taxon>Trifolieae</taxon>
        <taxon>Trifolium</taxon>
    </lineage>
</organism>
<dbReference type="EMBL" id="LXQA010752517">
    <property type="protein sequence ID" value="MCI69260.1"/>
    <property type="molecule type" value="Genomic_DNA"/>
</dbReference>
<dbReference type="Proteomes" id="UP000265520">
    <property type="component" value="Unassembled WGS sequence"/>
</dbReference>
<accession>A0A392UA04</accession>
<reference evidence="1 2" key="1">
    <citation type="journal article" date="2018" name="Front. Plant Sci.">
        <title>Red Clover (Trifolium pratense) and Zigzag Clover (T. medium) - A Picture of Genomic Similarities and Differences.</title>
        <authorList>
            <person name="Dluhosova J."/>
            <person name="Istvanek J."/>
            <person name="Nedelnik J."/>
            <person name="Repkova J."/>
        </authorList>
    </citation>
    <scope>NUCLEOTIDE SEQUENCE [LARGE SCALE GENOMIC DNA]</scope>
    <source>
        <strain evidence="2">cv. 10/8</strain>
        <tissue evidence="1">Leaf</tissue>
    </source>
</reference>
<feature type="non-terminal residue" evidence="1">
    <location>
        <position position="72"/>
    </location>
</feature>